<feature type="region of interest" description="Disordered" evidence="1">
    <location>
        <begin position="1"/>
        <end position="58"/>
    </location>
</feature>
<evidence type="ECO:0000256" key="1">
    <source>
        <dbReference type="SAM" id="MobiDB-lite"/>
    </source>
</evidence>
<feature type="compositionally biased region" description="Basic and acidic residues" evidence="1">
    <location>
        <begin position="27"/>
        <end position="44"/>
    </location>
</feature>
<evidence type="ECO:0000313" key="3">
    <source>
        <dbReference type="Proteomes" id="UP000241769"/>
    </source>
</evidence>
<dbReference type="SUPFAM" id="SSF53686">
    <property type="entry name" value="Tryptophan synthase beta subunit-like PLP-dependent enzymes"/>
    <property type="match status" value="1"/>
</dbReference>
<keyword evidence="3" id="KW-1185">Reference proteome</keyword>
<comment type="caution">
    <text evidence="2">The sequence shown here is derived from an EMBL/GenBank/DDBJ whole genome shotgun (WGS) entry which is preliminary data.</text>
</comment>
<dbReference type="EMBL" id="MDYQ01000202">
    <property type="protein sequence ID" value="PRP78998.1"/>
    <property type="molecule type" value="Genomic_DNA"/>
</dbReference>
<proteinExistence type="predicted"/>
<name>A0A2P6N4X7_9EUKA</name>
<gene>
    <name evidence="2" type="ORF">PROFUN_11463</name>
</gene>
<accession>A0A2P6N4X7</accession>
<reference evidence="2 3" key="1">
    <citation type="journal article" date="2018" name="Genome Biol. Evol.">
        <title>Multiple Roots of Fruiting Body Formation in Amoebozoa.</title>
        <authorList>
            <person name="Hillmann F."/>
            <person name="Forbes G."/>
            <person name="Novohradska S."/>
            <person name="Ferling I."/>
            <person name="Riege K."/>
            <person name="Groth M."/>
            <person name="Westermann M."/>
            <person name="Marz M."/>
            <person name="Spaller T."/>
            <person name="Winckler T."/>
            <person name="Schaap P."/>
            <person name="Glockner G."/>
        </authorList>
    </citation>
    <scope>NUCLEOTIDE SEQUENCE [LARGE SCALE GENOMIC DNA]</scope>
    <source>
        <strain evidence="2 3">Jena</strain>
    </source>
</reference>
<evidence type="ECO:0000313" key="2">
    <source>
        <dbReference type="EMBL" id="PRP78998.1"/>
    </source>
</evidence>
<feature type="compositionally biased region" description="Polar residues" evidence="1">
    <location>
        <begin position="1"/>
        <end position="10"/>
    </location>
</feature>
<feature type="compositionally biased region" description="Basic and acidic residues" evidence="1">
    <location>
        <begin position="322"/>
        <end position="340"/>
    </location>
</feature>
<feature type="compositionally biased region" description="Basic and acidic residues" evidence="1">
    <location>
        <begin position="11"/>
        <end position="20"/>
    </location>
</feature>
<protein>
    <submittedName>
        <fullName evidence="2">Uncharacterized protein</fullName>
    </submittedName>
</protein>
<dbReference type="InParanoid" id="A0A2P6N4X7"/>
<dbReference type="AlphaFoldDB" id="A0A2P6N4X7"/>
<dbReference type="Proteomes" id="UP000241769">
    <property type="component" value="Unassembled WGS sequence"/>
</dbReference>
<dbReference type="OrthoDB" id="10581601at2759"/>
<feature type="region of interest" description="Disordered" evidence="1">
    <location>
        <begin position="305"/>
        <end position="340"/>
    </location>
</feature>
<sequence>MSTDAVTLTSNEKEILHTEKTEEDDAKSEGDQKQNENIESRDVQPLETKTPPLDTNNPGLVIIPAQFEGKTFHVIRDDELEAGTKQRALISWLKKEEGEEFVYAGPVFGYAQIALALAAKLNGKKGTLFLEERRPRHPLTQKAESLGANIIELRPRAPLKEVQKAATDYVEQRKDKGTVLLPFGLHSPEFIGLLADRLRDAIGLSHPKLLKMPPARLWLVVGSATILAALHRVWPDTHFLCVQVGMKIWDDLVEGKKHTIYVAPEKFTETSLRLPPYPSVRTYDAKLWQFVEDHGQDGDYIWNVGKDVDSPSPQMGGKHRDKRSDSRHHPYGRTNRESRQERFGQLMTDVDIEDLTSILSMIQPEVLIEVSNDMDTQRWNVVEIEQNSGQSTAEISIVTQGENCAYVSDFRGILCIKFGV</sequence>
<organism evidence="2 3">
    <name type="scientific">Planoprotostelium fungivorum</name>
    <dbReference type="NCBI Taxonomy" id="1890364"/>
    <lineage>
        <taxon>Eukaryota</taxon>
        <taxon>Amoebozoa</taxon>
        <taxon>Evosea</taxon>
        <taxon>Variosea</taxon>
        <taxon>Cavosteliida</taxon>
        <taxon>Cavosteliaceae</taxon>
        <taxon>Planoprotostelium</taxon>
    </lineage>
</organism>
<dbReference type="InterPro" id="IPR036052">
    <property type="entry name" value="TrpB-like_PALP_sf"/>
</dbReference>